<dbReference type="Proteomes" id="UP001732700">
    <property type="component" value="Chromosome 5C"/>
</dbReference>
<name>A0ACD5XYY5_AVESA</name>
<proteinExistence type="predicted"/>
<evidence type="ECO:0000313" key="2">
    <source>
        <dbReference type="Proteomes" id="UP001732700"/>
    </source>
</evidence>
<dbReference type="EnsemblPlants" id="AVESA.00010b.r2.5CG0875550.1">
    <property type="protein sequence ID" value="AVESA.00010b.r2.5CG0875550.1.CDS"/>
    <property type="gene ID" value="AVESA.00010b.r2.5CG0875550"/>
</dbReference>
<keyword evidence="2" id="KW-1185">Reference proteome</keyword>
<reference evidence="1" key="1">
    <citation type="submission" date="2021-05" db="EMBL/GenBank/DDBJ databases">
        <authorList>
            <person name="Scholz U."/>
            <person name="Mascher M."/>
            <person name="Fiebig A."/>
        </authorList>
    </citation>
    <scope>NUCLEOTIDE SEQUENCE [LARGE SCALE GENOMIC DNA]</scope>
</reference>
<protein>
    <submittedName>
        <fullName evidence="1">Uncharacterized protein</fullName>
    </submittedName>
</protein>
<sequence>MSSINGEAAGSPDARTVAMDTERIVAEDRGEGGSHGDGSADGGEERAMAMAVVTATSKKPSKEDQSHGGGSINPLLLVSARRGSWDALNVFLKREDAQIPAMMIHTPEFLELVARERDSEGKSAASAARDVEAGADHQPAPPLAAAAGALLKGVTPVGDTALHVVASNRNGDDDSNNFLKYVSIIYHRDSDLLFAKNHRGDTPLHCAARAGNLEMVSHLIDLAGCENNKLKLLRMVNKLNETALHEAIRTEDGRVLGPKDREALFHADPRTAENTTRDFVDQLQGMKIVKKLMGDDPRLAGYPEHGISPLYLAILLGKSTIALTLYHASRGNLSYCGADGQNALHVAVLRDKVMVELLVNWYKSLTTQVDKDGSTPLHSASTVFVSYLAFYKVFKANCAALYQADNKGHFPIHVAACGGDKIAVEFFLRECPDSAGLRDAKGKTFLHVAIEQGELDIVSYVCGNLSVAWILNMQDNEGNTALHLAIQARKFRMFCALFGNRKANLNLTNNQGETPRDLSISKIPRGMTYFLNSEYLIDNALSSVGANRGTLRWEKTQEEYIRGTNPEDEPKESERLKDAAQALIVASVLIATMAFGITFAIPGGYRADDHANGGTPTLAGRYMFDTFMMATTLAFICSSLATVGFIFAGIPMVNLITRRIYFAMSAFSMTSSVTCLSIAFALGVYMVLAPVARYTAVAICFITPLVLVGKDIESLLKTVFLARPLMIRKGRFQGMIQLLRWNMDTMVVTLWPLVVIFGWGGLARIHHGR</sequence>
<accession>A0ACD5XYY5</accession>
<organism evidence="1 2">
    <name type="scientific">Avena sativa</name>
    <name type="common">Oat</name>
    <dbReference type="NCBI Taxonomy" id="4498"/>
    <lineage>
        <taxon>Eukaryota</taxon>
        <taxon>Viridiplantae</taxon>
        <taxon>Streptophyta</taxon>
        <taxon>Embryophyta</taxon>
        <taxon>Tracheophyta</taxon>
        <taxon>Spermatophyta</taxon>
        <taxon>Magnoliopsida</taxon>
        <taxon>Liliopsida</taxon>
        <taxon>Poales</taxon>
        <taxon>Poaceae</taxon>
        <taxon>BOP clade</taxon>
        <taxon>Pooideae</taxon>
        <taxon>Poodae</taxon>
        <taxon>Poeae</taxon>
        <taxon>Poeae Chloroplast Group 1 (Aveneae type)</taxon>
        <taxon>Aveninae</taxon>
        <taxon>Avena</taxon>
    </lineage>
</organism>
<reference evidence="1" key="2">
    <citation type="submission" date="2025-09" db="UniProtKB">
        <authorList>
            <consortium name="EnsemblPlants"/>
        </authorList>
    </citation>
    <scope>IDENTIFICATION</scope>
</reference>
<evidence type="ECO:0000313" key="1">
    <source>
        <dbReference type="EnsemblPlants" id="AVESA.00010b.r2.5CG0875550.1.CDS"/>
    </source>
</evidence>